<comment type="caution">
    <text evidence="4">The sequence shown here is derived from an EMBL/GenBank/DDBJ whole genome shotgun (WGS) entry which is preliminary data.</text>
</comment>
<dbReference type="InterPro" id="IPR025827">
    <property type="entry name" value="Zn_ribbon_recom_dom"/>
</dbReference>
<sequence length="449" mass="49173">MPKRSHRPALCTPSRWTSGERRPRALAALRLSCVTSVTTSPSRQRSVIQLSAEKLGFTLIAEASDLGVSARQTSPFERPSLSSWLRQPHEYEVVIWSHVDRAVRSVAHMAELIAWGREHTRTLVFGMPEDDHPLVVTPQADGSTIRRCMDLAHDAEREARTISARLSSSHEALRATGRYGGGLIPFGYQKAPHPSGSGWCLTPDPETAAVVRMIVEHVHAGQSLITIARELNDSDVLVPRDCHAQRQGRPTGGLRHGRDFERFQWTSGTLSKVLRSPSLMGHRTHGGKTVRDATGAPVLIGQPLLSDEEFQALQHALDARSNGTRQPRSRTTALLTGVAHCSGCYGRMYFAARKGYPYGDYMCRATARAEVCPAPAGMRSDWLEAYTVDRYRAATATDTAVSRELLLDSGVRVIVAKGRCGGGPARLAGPDTSRLTFTLDERIGARQNS</sequence>
<dbReference type="SUPFAM" id="SSF53041">
    <property type="entry name" value="Resolvase-like"/>
    <property type="match status" value="1"/>
</dbReference>
<feature type="domain" description="Recombinase" evidence="3">
    <location>
        <begin position="185"/>
        <end position="323"/>
    </location>
</feature>
<dbReference type="PROSITE" id="PS51737">
    <property type="entry name" value="RECOMBINASE_DNA_BIND"/>
    <property type="match status" value="1"/>
</dbReference>
<dbReference type="Pfam" id="PF13408">
    <property type="entry name" value="Zn_ribbon_recom"/>
    <property type="match status" value="1"/>
</dbReference>
<reference evidence="4 5" key="1">
    <citation type="submission" date="2019-06" db="EMBL/GenBank/DDBJ databases">
        <title>Whole genome shotgun sequence of Streptomyces spinoverrucosus NBRC 14228.</title>
        <authorList>
            <person name="Hosoyama A."/>
            <person name="Uohara A."/>
            <person name="Ohji S."/>
            <person name="Ichikawa N."/>
        </authorList>
    </citation>
    <scope>NUCLEOTIDE SEQUENCE [LARGE SCALE GENOMIC DNA]</scope>
    <source>
        <strain evidence="4 5">NBRC 14228</strain>
    </source>
</reference>
<dbReference type="InterPro" id="IPR036162">
    <property type="entry name" value="Resolvase-like_N_sf"/>
</dbReference>
<dbReference type="Pfam" id="PF07508">
    <property type="entry name" value="Recombinase"/>
    <property type="match status" value="1"/>
</dbReference>
<dbReference type="InterPro" id="IPR050639">
    <property type="entry name" value="SSR_resolvase"/>
</dbReference>
<evidence type="ECO:0000256" key="2">
    <source>
        <dbReference type="ARBA" id="ARBA00023172"/>
    </source>
</evidence>
<dbReference type="InterPro" id="IPR006119">
    <property type="entry name" value="Resolv_N"/>
</dbReference>
<protein>
    <recommendedName>
        <fullName evidence="3">Recombinase domain-containing protein</fullName>
    </recommendedName>
</protein>
<dbReference type="InterPro" id="IPR011109">
    <property type="entry name" value="DNA_bind_recombinase_dom"/>
</dbReference>
<evidence type="ECO:0000313" key="5">
    <source>
        <dbReference type="Proteomes" id="UP000317881"/>
    </source>
</evidence>
<dbReference type="Gene3D" id="3.40.50.1390">
    <property type="entry name" value="Resolvase, N-terminal catalytic domain"/>
    <property type="match status" value="1"/>
</dbReference>
<proteinExistence type="predicted"/>
<dbReference type="EMBL" id="BJND01000038">
    <property type="protein sequence ID" value="GEC07333.1"/>
    <property type="molecule type" value="Genomic_DNA"/>
</dbReference>
<dbReference type="SMART" id="SM00857">
    <property type="entry name" value="Resolvase"/>
    <property type="match status" value="1"/>
</dbReference>
<evidence type="ECO:0000256" key="1">
    <source>
        <dbReference type="ARBA" id="ARBA00023125"/>
    </source>
</evidence>
<dbReference type="Pfam" id="PF00239">
    <property type="entry name" value="Resolvase"/>
    <property type="match status" value="1"/>
</dbReference>
<keyword evidence="2" id="KW-0233">DNA recombination</keyword>
<dbReference type="GO" id="GO:0000150">
    <property type="term" value="F:DNA strand exchange activity"/>
    <property type="evidence" value="ECO:0007669"/>
    <property type="project" value="InterPro"/>
</dbReference>
<dbReference type="InterPro" id="IPR038109">
    <property type="entry name" value="DNA_bind_recomb_sf"/>
</dbReference>
<dbReference type="Proteomes" id="UP000317881">
    <property type="component" value="Unassembled WGS sequence"/>
</dbReference>
<keyword evidence="5" id="KW-1185">Reference proteome</keyword>
<name>A0A4Y3VLB2_9ACTN</name>
<accession>A0A4Y3VLB2</accession>
<dbReference type="Gene3D" id="3.90.1750.20">
    <property type="entry name" value="Putative Large Serine Recombinase, Chain B, Domain 2"/>
    <property type="match status" value="1"/>
</dbReference>
<dbReference type="GO" id="GO:0003677">
    <property type="term" value="F:DNA binding"/>
    <property type="evidence" value="ECO:0007669"/>
    <property type="project" value="UniProtKB-KW"/>
</dbReference>
<keyword evidence="1" id="KW-0238">DNA-binding</keyword>
<gene>
    <name evidence="4" type="ORF">SSP24_49880</name>
</gene>
<dbReference type="PANTHER" id="PTHR30461">
    <property type="entry name" value="DNA-INVERTASE FROM LAMBDOID PROPHAGE"/>
    <property type="match status" value="1"/>
</dbReference>
<evidence type="ECO:0000259" key="3">
    <source>
        <dbReference type="PROSITE" id="PS51737"/>
    </source>
</evidence>
<dbReference type="AlphaFoldDB" id="A0A4Y3VLB2"/>
<evidence type="ECO:0000313" key="4">
    <source>
        <dbReference type="EMBL" id="GEC07333.1"/>
    </source>
</evidence>
<organism evidence="4 5">
    <name type="scientific">Streptomyces spinoverrucosus</name>
    <dbReference type="NCBI Taxonomy" id="284043"/>
    <lineage>
        <taxon>Bacteria</taxon>
        <taxon>Bacillati</taxon>
        <taxon>Actinomycetota</taxon>
        <taxon>Actinomycetes</taxon>
        <taxon>Kitasatosporales</taxon>
        <taxon>Streptomycetaceae</taxon>
        <taxon>Streptomyces</taxon>
    </lineage>
</organism>
<dbReference type="PANTHER" id="PTHR30461:SF2">
    <property type="entry name" value="SERINE RECOMBINASE PINE-RELATED"/>
    <property type="match status" value="1"/>
</dbReference>